<keyword evidence="4" id="KW-1185">Reference proteome</keyword>
<dbReference type="SUPFAM" id="SSF53335">
    <property type="entry name" value="S-adenosyl-L-methionine-dependent methyltransferases"/>
    <property type="match status" value="1"/>
</dbReference>
<evidence type="ECO:0008006" key="5">
    <source>
        <dbReference type="Google" id="ProtNLM"/>
    </source>
</evidence>
<accession>A0ABP7S7L1</accession>
<evidence type="ECO:0000313" key="3">
    <source>
        <dbReference type="EMBL" id="GAA4007934.1"/>
    </source>
</evidence>
<name>A0ABP7S7L1_9SPHN</name>
<evidence type="ECO:0000256" key="2">
    <source>
        <dbReference type="ARBA" id="ARBA00022679"/>
    </source>
</evidence>
<dbReference type="InterPro" id="IPR029063">
    <property type="entry name" value="SAM-dependent_MTases_sf"/>
</dbReference>
<evidence type="ECO:0000313" key="4">
    <source>
        <dbReference type="Proteomes" id="UP001501310"/>
    </source>
</evidence>
<evidence type="ECO:0000256" key="1">
    <source>
        <dbReference type="ARBA" id="ARBA00022603"/>
    </source>
</evidence>
<dbReference type="RefSeq" id="WP_344710286.1">
    <property type="nucleotide sequence ID" value="NZ_BAAAZD010000002.1"/>
</dbReference>
<keyword evidence="2" id="KW-0808">Transferase</keyword>
<dbReference type="EMBL" id="BAAAZD010000002">
    <property type="protein sequence ID" value="GAA4007934.1"/>
    <property type="molecule type" value="Genomic_DNA"/>
</dbReference>
<reference evidence="4" key="1">
    <citation type="journal article" date="2019" name="Int. J. Syst. Evol. Microbiol.">
        <title>The Global Catalogue of Microorganisms (GCM) 10K type strain sequencing project: providing services to taxonomists for standard genome sequencing and annotation.</title>
        <authorList>
            <consortium name="The Broad Institute Genomics Platform"/>
            <consortium name="The Broad Institute Genome Sequencing Center for Infectious Disease"/>
            <person name="Wu L."/>
            <person name="Ma J."/>
        </authorList>
    </citation>
    <scope>NUCLEOTIDE SEQUENCE [LARGE SCALE GENOMIC DNA]</scope>
    <source>
        <strain evidence="4">JCM 16603</strain>
    </source>
</reference>
<dbReference type="Proteomes" id="UP001501310">
    <property type="component" value="Unassembled WGS sequence"/>
</dbReference>
<dbReference type="InterPro" id="IPR050602">
    <property type="entry name" value="Malonyl-ACP_OMT"/>
</dbReference>
<sequence length="249" mass="26907">MADALFDEKARRLRWRRALSRDTRPFLAERVIDEWRERLALVTRRFDRVLVTGVPPALRTRLASIGGEVRFADTIDALADETESSLDLIAVMGELEGRDELPVLLRVIASRLAPGGLLAGAMAGGNSLPALRAALHAADRDSGAFAARSHPRVEPGALATLLSAAGLADAVVDVDRLTLRYRSLDRLIGDLRDHGATNALLARPRSSLGKSRWATARTAFASAGDGTATEERIEILHYAAWTPSTQKAA</sequence>
<keyword evidence="1" id="KW-0489">Methyltransferase</keyword>
<protein>
    <recommendedName>
        <fullName evidence="5">Methyltransferase</fullName>
    </recommendedName>
</protein>
<dbReference type="PANTHER" id="PTHR13090:SF1">
    <property type="entry name" value="ARGININE-HYDROXYLASE NDUFAF5, MITOCHONDRIAL"/>
    <property type="match status" value="1"/>
</dbReference>
<proteinExistence type="predicted"/>
<comment type="caution">
    <text evidence="3">The sequence shown here is derived from an EMBL/GenBank/DDBJ whole genome shotgun (WGS) entry which is preliminary data.</text>
</comment>
<dbReference type="Gene3D" id="3.40.50.150">
    <property type="entry name" value="Vaccinia Virus protein VP39"/>
    <property type="match status" value="1"/>
</dbReference>
<gene>
    <name evidence="3" type="ORF">GCM10022211_21670</name>
</gene>
<organism evidence="3 4">
    <name type="scientific">Sphingomonas humi</name>
    <dbReference type="NCBI Taxonomy" id="335630"/>
    <lineage>
        <taxon>Bacteria</taxon>
        <taxon>Pseudomonadati</taxon>
        <taxon>Pseudomonadota</taxon>
        <taxon>Alphaproteobacteria</taxon>
        <taxon>Sphingomonadales</taxon>
        <taxon>Sphingomonadaceae</taxon>
        <taxon>Sphingomonas</taxon>
    </lineage>
</organism>
<dbReference type="PANTHER" id="PTHR13090">
    <property type="entry name" value="ARGININE-HYDROXYLASE NDUFAF5, MITOCHONDRIAL"/>
    <property type="match status" value="1"/>
</dbReference>